<dbReference type="OrthoDB" id="9804921at2"/>
<dbReference type="GO" id="GO:0005829">
    <property type="term" value="C:cytosol"/>
    <property type="evidence" value="ECO:0007669"/>
    <property type="project" value="TreeGrafter"/>
</dbReference>
<dbReference type="PANTHER" id="PTHR11649">
    <property type="entry name" value="MSS1/TRME-RELATED GTP-BINDING PROTEIN"/>
    <property type="match status" value="1"/>
</dbReference>
<evidence type="ECO:0000256" key="9">
    <source>
        <dbReference type="ARBA" id="ARBA00023306"/>
    </source>
</evidence>
<evidence type="ECO:0000313" key="13">
    <source>
        <dbReference type="Proteomes" id="UP000321561"/>
    </source>
</evidence>
<keyword evidence="3 10" id="KW-0132">Cell division</keyword>
<keyword evidence="4" id="KW-0479">Metal-binding</keyword>
<dbReference type="InterPro" id="IPR006073">
    <property type="entry name" value="GTP-bd"/>
</dbReference>
<gene>
    <name evidence="10 12" type="primary">engB</name>
    <name evidence="12" type="ORF">JMUB5056_1541</name>
</gene>
<dbReference type="GO" id="GO:0000917">
    <property type="term" value="P:division septum assembly"/>
    <property type="evidence" value="ECO:0007669"/>
    <property type="project" value="UniProtKB-KW"/>
</dbReference>
<evidence type="ECO:0000256" key="7">
    <source>
        <dbReference type="ARBA" id="ARBA00023134"/>
    </source>
</evidence>
<evidence type="ECO:0000256" key="3">
    <source>
        <dbReference type="ARBA" id="ARBA00022618"/>
    </source>
</evidence>
<dbReference type="GO" id="GO:0046872">
    <property type="term" value="F:metal ion binding"/>
    <property type="evidence" value="ECO:0007669"/>
    <property type="project" value="UniProtKB-KW"/>
</dbReference>
<evidence type="ECO:0000256" key="10">
    <source>
        <dbReference type="HAMAP-Rule" id="MF_00321"/>
    </source>
</evidence>
<comment type="cofactor">
    <cofactor evidence="1">
        <name>Mg(2+)</name>
        <dbReference type="ChEBI" id="CHEBI:18420"/>
    </cofactor>
</comment>
<evidence type="ECO:0000256" key="2">
    <source>
        <dbReference type="ARBA" id="ARBA00009638"/>
    </source>
</evidence>
<dbReference type="InterPro" id="IPR027417">
    <property type="entry name" value="P-loop_NTPase"/>
</dbReference>
<evidence type="ECO:0000259" key="11">
    <source>
        <dbReference type="PROSITE" id="PS51706"/>
    </source>
</evidence>
<accession>A0A510LBE5</accession>
<dbReference type="PROSITE" id="PS51706">
    <property type="entry name" value="G_ENGB"/>
    <property type="match status" value="1"/>
</dbReference>
<dbReference type="SUPFAM" id="SSF52540">
    <property type="entry name" value="P-loop containing nucleoside triphosphate hydrolases"/>
    <property type="match status" value="1"/>
</dbReference>
<keyword evidence="5 10" id="KW-0547">Nucleotide-binding</keyword>
<dbReference type="InterPro" id="IPR019987">
    <property type="entry name" value="GTP-bd_ribosome_bio_YsxC"/>
</dbReference>
<sequence>MEISKSEFVKSAVVEKDYPEFNNTVEFSFIGRSNVGKSSLINSLTKRKNLARTSKTPGRTQLINYFLINSKIHFVDLPGYGFAKVPEAVKRNWGKTIESYLVSNREKVVFLLLDLRRVPSNEDMEMLKWLEHFEIEYYIIFTKADKLSNNEKFKQLKEIRKKLVFKNEDVFFYSSLKNTGRKELLDFIEERINEKNKKLKRYKNV</sequence>
<protein>
    <recommendedName>
        <fullName evidence="10">Probable GTP-binding protein EngB</fullName>
    </recommendedName>
</protein>
<comment type="function">
    <text evidence="10">Necessary for normal cell division and for the maintenance of normal septation.</text>
</comment>
<evidence type="ECO:0000256" key="8">
    <source>
        <dbReference type="ARBA" id="ARBA00023210"/>
    </source>
</evidence>
<dbReference type="Gene3D" id="3.40.50.300">
    <property type="entry name" value="P-loop containing nucleotide triphosphate hydrolases"/>
    <property type="match status" value="1"/>
</dbReference>
<keyword evidence="9 10" id="KW-0131">Cell cycle</keyword>
<dbReference type="CDD" id="cd01876">
    <property type="entry name" value="YihA_EngB"/>
    <property type="match status" value="1"/>
</dbReference>
<reference evidence="12 13" key="1">
    <citation type="submission" date="2019-07" db="EMBL/GenBank/DDBJ databases">
        <title>Complete Genome Sequence of Leptotrichia hongkongensis Strain JMUB5056.</title>
        <authorList>
            <person name="Watanabe S."/>
            <person name="Cui L."/>
        </authorList>
    </citation>
    <scope>NUCLEOTIDE SEQUENCE [LARGE SCALE GENOMIC DNA]</scope>
    <source>
        <strain evidence="12 13">JMUB5056</strain>
    </source>
</reference>
<dbReference type="Proteomes" id="UP000321561">
    <property type="component" value="Chromosome"/>
</dbReference>
<dbReference type="KEGG" id="lhg:JMUB5056_1541"/>
<dbReference type="PANTHER" id="PTHR11649:SF13">
    <property type="entry name" value="ENGB-TYPE G DOMAIN-CONTAINING PROTEIN"/>
    <property type="match status" value="1"/>
</dbReference>
<dbReference type="InterPro" id="IPR030393">
    <property type="entry name" value="G_ENGB_dom"/>
</dbReference>
<dbReference type="NCBIfam" id="TIGR03598">
    <property type="entry name" value="GTPase_YsxC"/>
    <property type="match status" value="1"/>
</dbReference>
<keyword evidence="6" id="KW-0460">Magnesium</keyword>
<proteinExistence type="inferred from homology"/>
<evidence type="ECO:0000256" key="5">
    <source>
        <dbReference type="ARBA" id="ARBA00022741"/>
    </source>
</evidence>
<dbReference type="RefSeq" id="WP_147005908.1">
    <property type="nucleotide sequence ID" value="NZ_AP019846.1"/>
</dbReference>
<evidence type="ECO:0000256" key="1">
    <source>
        <dbReference type="ARBA" id="ARBA00001946"/>
    </source>
</evidence>
<feature type="domain" description="EngB-type G" evidence="11">
    <location>
        <begin position="23"/>
        <end position="194"/>
    </location>
</feature>
<comment type="similarity">
    <text evidence="2 10">Belongs to the TRAFAC class TrmE-Era-EngA-EngB-Septin-like GTPase superfamily. EngB GTPase family.</text>
</comment>
<name>A0A510LBE5_9FUSO</name>
<keyword evidence="8 10" id="KW-0717">Septation</keyword>
<dbReference type="Pfam" id="PF01926">
    <property type="entry name" value="MMR_HSR1"/>
    <property type="match status" value="1"/>
</dbReference>
<dbReference type="AlphaFoldDB" id="A0A510LBE5"/>
<dbReference type="FunFam" id="3.40.50.300:FF:000098">
    <property type="entry name" value="Probable GTP-binding protein EngB"/>
    <property type="match status" value="1"/>
</dbReference>
<evidence type="ECO:0000313" key="12">
    <source>
        <dbReference type="EMBL" id="BBM59953.1"/>
    </source>
</evidence>
<evidence type="ECO:0000256" key="6">
    <source>
        <dbReference type="ARBA" id="ARBA00022842"/>
    </source>
</evidence>
<dbReference type="GO" id="GO:0005525">
    <property type="term" value="F:GTP binding"/>
    <property type="evidence" value="ECO:0007669"/>
    <property type="project" value="UniProtKB-UniRule"/>
</dbReference>
<dbReference type="HAMAP" id="MF_00321">
    <property type="entry name" value="GTPase_EngB"/>
    <property type="match status" value="1"/>
</dbReference>
<dbReference type="EMBL" id="AP019846">
    <property type="protein sequence ID" value="BBM59953.1"/>
    <property type="molecule type" value="Genomic_DNA"/>
</dbReference>
<evidence type="ECO:0000256" key="4">
    <source>
        <dbReference type="ARBA" id="ARBA00022723"/>
    </source>
</evidence>
<keyword evidence="7 10" id="KW-0342">GTP-binding</keyword>
<organism evidence="12 13">
    <name type="scientific">Leptotrichia hongkongensis</name>
    <dbReference type="NCBI Taxonomy" id="554406"/>
    <lineage>
        <taxon>Bacteria</taxon>
        <taxon>Fusobacteriati</taxon>
        <taxon>Fusobacteriota</taxon>
        <taxon>Fusobacteriia</taxon>
        <taxon>Fusobacteriales</taxon>
        <taxon>Leptotrichiaceae</taxon>
        <taxon>Leptotrichia</taxon>
    </lineage>
</organism>